<dbReference type="SMART" id="SM01117">
    <property type="entry name" value="Cyt-b5"/>
    <property type="match status" value="1"/>
</dbReference>
<dbReference type="Gene3D" id="3.10.120.10">
    <property type="entry name" value="Cytochrome b5-like heme/steroid binding domain"/>
    <property type="match status" value="1"/>
</dbReference>
<dbReference type="GO" id="GO:0016491">
    <property type="term" value="F:oxidoreductase activity"/>
    <property type="evidence" value="ECO:0007669"/>
    <property type="project" value="UniProtKB-KW"/>
</dbReference>
<dbReference type="VEuPathDB" id="FungiDB:Z517_11385"/>
<dbReference type="Pfam" id="PF01070">
    <property type="entry name" value="FMN_dh"/>
    <property type="match status" value="1"/>
</dbReference>
<evidence type="ECO:0000256" key="1">
    <source>
        <dbReference type="ARBA" id="ARBA00001917"/>
    </source>
</evidence>
<dbReference type="Pfam" id="PF00173">
    <property type="entry name" value="Cyt-b5"/>
    <property type="match status" value="1"/>
</dbReference>
<dbReference type="PANTHER" id="PTHR10578">
    <property type="entry name" value="S -2-HYDROXY-ACID OXIDASE-RELATED"/>
    <property type="match status" value="1"/>
</dbReference>
<dbReference type="InterPro" id="IPR013785">
    <property type="entry name" value="Aldolase_TIM"/>
</dbReference>
<dbReference type="PROSITE" id="PS51349">
    <property type="entry name" value="FMN_HYDROXY_ACID_DH_2"/>
    <property type="match status" value="1"/>
</dbReference>
<gene>
    <name evidence="5" type="ORF">Z517_11385</name>
</gene>
<dbReference type="HOGENOM" id="CLU_020639_1_1_1"/>
<dbReference type="SUPFAM" id="SSF51395">
    <property type="entry name" value="FMN-linked oxidoreductases"/>
    <property type="match status" value="1"/>
</dbReference>
<dbReference type="RefSeq" id="XP_013278423.1">
    <property type="nucleotide sequence ID" value="XM_013422969.1"/>
</dbReference>
<dbReference type="OrthoDB" id="1925334at2759"/>
<dbReference type="InterPro" id="IPR000262">
    <property type="entry name" value="FMN-dep_DH"/>
</dbReference>
<comment type="cofactor">
    <cofactor evidence="1">
        <name>FMN</name>
        <dbReference type="ChEBI" id="CHEBI:58210"/>
    </cofactor>
</comment>
<dbReference type="InterPro" id="IPR001199">
    <property type="entry name" value="Cyt_B5-like_heme/steroid-bd"/>
</dbReference>
<proteinExistence type="predicted"/>
<keyword evidence="2" id="KW-0560">Oxidoreductase</keyword>
<protein>
    <submittedName>
        <fullName evidence="5">Unplaced genomic scaffold supercont1.8, whole genome shotgun sequence</fullName>
    </submittedName>
</protein>
<feature type="domain" description="FMN hydroxy acid dehydrogenase" evidence="4">
    <location>
        <begin position="106"/>
        <end position="470"/>
    </location>
</feature>
<dbReference type="AlphaFoldDB" id="A0A0D2G7A8"/>
<evidence type="ECO:0000313" key="6">
    <source>
        <dbReference type="Proteomes" id="UP000053029"/>
    </source>
</evidence>
<evidence type="ECO:0000313" key="5">
    <source>
        <dbReference type="EMBL" id="KIW74615.1"/>
    </source>
</evidence>
<evidence type="ECO:0000256" key="2">
    <source>
        <dbReference type="ARBA" id="ARBA00023002"/>
    </source>
</evidence>
<dbReference type="InterPro" id="IPR036400">
    <property type="entry name" value="Cyt_B5-like_heme/steroid_sf"/>
</dbReference>
<sequence>MSLSAKGHVRVQELNQHSSDQDGWIALDGTVWDFSHFAAQHPGGAEIILQHLGKDGSELYNEIHSPALVQRHFGEQRRVGELETADSATTTKEGVNKQQQQTISLPPLESITSLHQFEAATSPAFTRKALLYLTGATEDGITERENRKVYSRVMFRPRLLRGVGSVDTSTQLLGLTLSCPIMVAPTSSNRLFHRDGEVAIARASKRFGVPPIAPTMGSFSLAEISEALGSGHPFFFQLYANRDRGELTRTLDIARRLGARAIMVTSDSPVLSKRESAKGSSTLILSTSDDESEAQKAGLGLEVVRQVAPPPVNNVIDPDLNWASVQWIARHTGLPIFVKGIQRAEDAKIAAEIGCAGIYLSNHGGRALDTTPSAILVLLEIQKTCPEVLTKMEVIVDGGVRRGTDVLKAICLGARAVCVGRPCLYALAYGENGVLRALEILKEELTIAMQLLGITSLDQANPGFLNTSRLEKLLPSIILENSDITSPRQYFQPTPKL</sequence>
<reference evidence="5 6" key="1">
    <citation type="submission" date="2015-01" db="EMBL/GenBank/DDBJ databases">
        <title>The Genome Sequence of Fonsecaea pedrosoi CBS 271.37.</title>
        <authorList>
            <consortium name="The Broad Institute Genomics Platform"/>
            <person name="Cuomo C."/>
            <person name="de Hoog S."/>
            <person name="Gorbushina A."/>
            <person name="Stielow B."/>
            <person name="Teixiera M."/>
            <person name="Abouelleil A."/>
            <person name="Chapman S.B."/>
            <person name="Priest M."/>
            <person name="Young S.K."/>
            <person name="Wortman J."/>
            <person name="Nusbaum C."/>
            <person name="Birren B."/>
        </authorList>
    </citation>
    <scope>NUCLEOTIDE SEQUENCE [LARGE SCALE GENOMIC DNA]</scope>
    <source>
        <strain evidence="5 6">CBS 271.37</strain>
    </source>
</reference>
<dbReference type="GeneID" id="25310875"/>
<dbReference type="SUPFAM" id="SSF55856">
    <property type="entry name" value="Cytochrome b5-like heme/steroid binding domain"/>
    <property type="match status" value="1"/>
</dbReference>
<dbReference type="EMBL" id="KN846976">
    <property type="protein sequence ID" value="KIW74615.1"/>
    <property type="molecule type" value="Genomic_DNA"/>
</dbReference>
<evidence type="ECO:0000259" key="4">
    <source>
        <dbReference type="PROSITE" id="PS51349"/>
    </source>
</evidence>
<dbReference type="PANTHER" id="PTHR10578:SF104">
    <property type="entry name" value="CYTOCHROME B2, MITOCHONDRIAL-RELATED"/>
    <property type="match status" value="1"/>
</dbReference>
<dbReference type="InterPro" id="IPR037396">
    <property type="entry name" value="FMN_HAD"/>
</dbReference>
<organism evidence="5 6">
    <name type="scientific">Fonsecaea pedrosoi CBS 271.37</name>
    <dbReference type="NCBI Taxonomy" id="1442368"/>
    <lineage>
        <taxon>Eukaryota</taxon>
        <taxon>Fungi</taxon>
        <taxon>Dikarya</taxon>
        <taxon>Ascomycota</taxon>
        <taxon>Pezizomycotina</taxon>
        <taxon>Eurotiomycetes</taxon>
        <taxon>Chaetothyriomycetidae</taxon>
        <taxon>Chaetothyriales</taxon>
        <taxon>Herpotrichiellaceae</taxon>
        <taxon>Fonsecaea</taxon>
    </lineage>
</organism>
<accession>A0A0D2G7A8</accession>
<dbReference type="Gene3D" id="3.20.20.70">
    <property type="entry name" value="Aldolase class I"/>
    <property type="match status" value="1"/>
</dbReference>
<keyword evidence="6" id="KW-1185">Reference proteome</keyword>
<feature type="domain" description="Cytochrome b5 heme-binding" evidence="3">
    <location>
        <begin position="6"/>
        <end position="83"/>
    </location>
</feature>
<evidence type="ECO:0000259" key="3">
    <source>
        <dbReference type="PROSITE" id="PS50255"/>
    </source>
</evidence>
<dbReference type="STRING" id="1442368.A0A0D2G7A8"/>
<dbReference type="Proteomes" id="UP000053029">
    <property type="component" value="Unassembled WGS sequence"/>
</dbReference>
<name>A0A0D2G7A8_9EURO</name>
<dbReference type="PROSITE" id="PS50255">
    <property type="entry name" value="CYTOCHROME_B5_2"/>
    <property type="match status" value="1"/>
</dbReference>